<name>A0A502DKB7_9BURK</name>
<dbReference type="AlphaFoldDB" id="A0A502DKB7"/>
<reference evidence="2 3" key="1">
    <citation type="journal article" date="2019" name="Environ. Microbiol.">
        <title>Species interactions and distinct microbial communities in high Arctic permafrost affected cryosols are associated with the CH4 and CO2 gas fluxes.</title>
        <authorList>
            <person name="Altshuler I."/>
            <person name="Hamel J."/>
            <person name="Turney S."/>
            <person name="Magnuson E."/>
            <person name="Levesque R."/>
            <person name="Greer C."/>
            <person name="Whyte L.G."/>
        </authorList>
    </citation>
    <scope>NUCLEOTIDE SEQUENCE [LARGE SCALE GENOMIC DNA]</scope>
    <source>
        <strain evidence="2 3">S06.C</strain>
    </source>
</reference>
<evidence type="ECO:0000313" key="3">
    <source>
        <dbReference type="Proteomes" id="UP000319212"/>
    </source>
</evidence>
<sequence length="64" mass="7353">MNQGNPLTHAWWKDHSDAHQQRVLLSTQRAVQRERNIAGWRRNLVLGAFLVLAVPTILQWVAAL</sequence>
<evidence type="ECO:0000313" key="2">
    <source>
        <dbReference type="EMBL" id="TPG25937.1"/>
    </source>
</evidence>
<keyword evidence="1" id="KW-1133">Transmembrane helix</keyword>
<gene>
    <name evidence="2" type="ORF">EAH82_16160</name>
</gene>
<dbReference type="EMBL" id="RCZI01000004">
    <property type="protein sequence ID" value="TPG25937.1"/>
    <property type="molecule type" value="Genomic_DNA"/>
</dbReference>
<dbReference type="RefSeq" id="WP_140843411.1">
    <property type="nucleotide sequence ID" value="NZ_RCZI01000004.1"/>
</dbReference>
<dbReference type="Proteomes" id="UP000319212">
    <property type="component" value="Unassembled WGS sequence"/>
</dbReference>
<proteinExistence type="predicted"/>
<keyword evidence="1" id="KW-0812">Transmembrane</keyword>
<evidence type="ECO:0000256" key="1">
    <source>
        <dbReference type="SAM" id="Phobius"/>
    </source>
</evidence>
<accession>A0A502DKB7</accession>
<keyword evidence="1" id="KW-0472">Membrane</keyword>
<protein>
    <submittedName>
        <fullName evidence="2">Uncharacterized protein</fullName>
    </submittedName>
</protein>
<feature type="transmembrane region" description="Helical" evidence="1">
    <location>
        <begin position="43"/>
        <end position="62"/>
    </location>
</feature>
<organism evidence="2 3">
    <name type="scientific">Variovorax guangxiensis</name>
    <dbReference type="NCBI Taxonomy" id="1775474"/>
    <lineage>
        <taxon>Bacteria</taxon>
        <taxon>Pseudomonadati</taxon>
        <taxon>Pseudomonadota</taxon>
        <taxon>Betaproteobacteria</taxon>
        <taxon>Burkholderiales</taxon>
        <taxon>Comamonadaceae</taxon>
        <taxon>Variovorax</taxon>
    </lineage>
</organism>
<comment type="caution">
    <text evidence="2">The sequence shown here is derived from an EMBL/GenBank/DDBJ whole genome shotgun (WGS) entry which is preliminary data.</text>
</comment>